<dbReference type="InterPro" id="IPR027417">
    <property type="entry name" value="P-loop_NTPase"/>
</dbReference>
<evidence type="ECO:0000259" key="1">
    <source>
        <dbReference type="Pfam" id="PF01695"/>
    </source>
</evidence>
<keyword evidence="3" id="KW-1185">Reference proteome</keyword>
<evidence type="ECO:0000313" key="3">
    <source>
        <dbReference type="Proteomes" id="UP000199073"/>
    </source>
</evidence>
<evidence type="ECO:0000313" key="2">
    <source>
        <dbReference type="EMBL" id="SDP74891.1"/>
    </source>
</evidence>
<accession>A0A1H0V926</accession>
<gene>
    <name evidence="2" type="ORF">SAMN05660330_03938</name>
</gene>
<proteinExistence type="predicted"/>
<dbReference type="AlphaFoldDB" id="A0A1H0V926"/>
<dbReference type="GO" id="GO:0005524">
    <property type="term" value="F:ATP binding"/>
    <property type="evidence" value="ECO:0007669"/>
    <property type="project" value="InterPro"/>
</dbReference>
<dbReference type="Gene3D" id="3.40.50.300">
    <property type="entry name" value="P-loop containing nucleotide triphosphate hydrolases"/>
    <property type="match status" value="1"/>
</dbReference>
<dbReference type="EMBL" id="FNJI01000043">
    <property type="protein sequence ID" value="SDP74891.1"/>
    <property type="molecule type" value="Genomic_DNA"/>
</dbReference>
<sequence length="67" mass="7601">ILEDRHGLKSTLVTSQLPVDLWHEQIGDPTLADAILDRLVHCAHRVKLKGESMRKMKANLTSMQPTR</sequence>
<feature type="domain" description="IstB-like ATP-binding" evidence="1">
    <location>
        <begin position="1"/>
        <end position="57"/>
    </location>
</feature>
<dbReference type="Pfam" id="PF01695">
    <property type="entry name" value="IstB_IS21"/>
    <property type="match status" value="1"/>
</dbReference>
<feature type="non-terminal residue" evidence="2">
    <location>
        <position position="1"/>
    </location>
</feature>
<protein>
    <submittedName>
        <fullName evidence="2">IstB-like ATP binding protein</fullName>
    </submittedName>
</protein>
<name>A0A1H0V926_9BACT</name>
<dbReference type="InterPro" id="IPR002611">
    <property type="entry name" value="IstB_ATP-bd"/>
</dbReference>
<dbReference type="RefSeq" id="WP_176761332.1">
    <property type="nucleotide sequence ID" value="NZ_FNJI01000043.1"/>
</dbReference>
<reference evidence="2 3" key="1">
    <citation type="submission" date="2016-10" db="EMBL/GenBank/DDBJ databases">
        <authorList>
            <person name="de Groot N.N."/>
        </authorList>
    </citation>
    <scope>NUCLEOTIDE SEQUENCE [LARGE SCALE GENOMIC DNA]</scope>
    <source>
        <strain evidence="2 3">DSM 12130</strain>
    </source>
</reference>
<organism evidence="2 3">
    <name type="scientific">Desulforhopalus singaporensis</name>
    <dbReference type="NCBI Taxonomy" id="91360"/>
    <lineage>
        <taxon>Bacteria</taxon>
        <taxon>Pseudomonadati</taxon>
        <taxon>Thermodesulfobacteriota</taxon>
        <taxon>Desulfobulbia</taxon>
        <taxon>Desulfobulbales</taxon>
        <taxon>Desulfocapsaceae</taxon>
        <taxon>Desulforhopalus</taxon>
    </lineage>
</organism>
<dbReference type="Proteomes" id="UP000199073">
    <property type="component" value="Unassembled WGS sequence"/>
</dbReference>